<comment type="caution">
    <text evidence="1">The sequence shown here is derived from an EMBL/GenBank/DDBJ whole genome shotgun (WGS) entry which is preliminary data.</text>
</comment>
<dbReference type="AlphaFoldDB" id="A0AAE3DXI2"/>
<protein>
    <submittedName>
        <fullName evidence="1">Uncharacterized protein</fullName>
    </submittedName>
</protein>
<proteinExistence type="predicted"/>
<dbReference type="Proteomes" id="UP001198242">
    <property type="component" value="Unassembled WGS sequence"/>
</dbReference>
<accession>A0AAE3DXI2</accession>
<sequence length="57" mass="6481">MDYENISQLISSNVEATQYFNSLSAEMQQKILDRGTGVNTLDKLKEFKNLVENNGLK</sequence>
<dbReference type="RefSeq" id="WP_308455928.1">
    <property type="nucleotide sequence ID" value="NZ_JAJEQM010000003.1"/>
</dbReference>
<evidence type="ECO:0000313" key="2">
    <source>
        <dbReference type="Proteomes" id="UP001198242"/>
    </source>
</evidence>
<reference evidence="1 2" key="1">
    <citation type="submission" date="2021-10" db="EMBL/GenBank/DDBJ databases">
        <title>Anaerobic single-cell dispensing facilitates the cultivation of human gut bacteria.</title>
        <authorList>
            <person name="Afrizal A."/>
        </authorList>
    </citation>
    <scope>NUCLEOTIDE SEQUENCE [LARGE SCALE GENOMIC DNA]</scope>
    <source>
        <strain evidence="1 2">CLA-AA-H232</strain>
    </source>
</reference>
<evidence type="ECO:0000313" key="1">
    <source>
        <dbReference type="EMBL" id="MCC2209833.1"/>
    </source>
</evidence>
<gene>
    <name evidence="1" type="ORF">LKE05_03350</name>
</gene>
<keyword evidence="2" id="KW-1185">Reference proteome</keyword>
<organism evidence="1 2">
    <name type="scientific">Hominilimicola fabiformis</name>
    <dbReference type="NCBI Taxonomy" id="2885356"/>
    <lineage>
        <taxon>Bacteria</taxon>
        <taxon>Bacillati</taxon>
        <taxon>Bacillota</taxon>
        <taxon>Clostridia</taxon>
        <taxon>Eubacteriales</taxon>
        <taxon>Oscillospiraceae</taxon>
        <taxon>Hominilimicola</taxon>
    </lineage>
</organism>
<dbReference type="EMBL" id="JAJEQM010000003">
    <property type="protein sequence ID" value="MCC2209833.1"/>
    <property type="molecule type" value="Genomic_DNA"/>
</dbReference>
<name>A0AAE3DXI2_9FIRM</name>